<dbReference type="Proteomes" id="UP001521931">
    <property type="component" value="Unassembled WGS sequence"/>
</dbReference>
<evidence type="ECO:0000313" key="13">
    <source>
        <dbReference type="EMBL" id="MCG7322815.1"/>
    </source>
</evidence>
<evidence type="ECO:0000256" key="7">
    <source>
        <dbReference type="ARBA" id="ARBA00022975"/>
    </source>
</evidence>
<comment type="similarity">
    <text evidence="4 11">Belongs to the dihydroorotate dehydrogenase family. Type 2 subfamily.</text>
</comment>
<evidence type="ECO:0000259" key="12">
    <source>
        <dbReference type="Pfam" id="PF01180"/>
    </source>
</evidence>
<feature type="binding site" evidence="11">
    <location>
        <begin position="268"/>
        <end position="269"/>
    </location>
    <ligand>
        <name>substrate</name>
    </ligand>
</feature>
<evidence type="ECO:0000256" key="4">
    <source>
        <dbReference type="ARBA" id="ARBA00005359"/>
    </source>
</evidence>
<dbReference type="InterPro" id="IPR001295">
    <property type="entry name" value="Dihydroorotate_DH_CS"/>
</dbReference>
<keyword evidence="14" id="KW-1185">Reference proteome</keyword>
<name>A0ABS9Q4L6_9MICO</name>
<feature type="domain" description="Dihydroorotate dehydrogenase catalytic" evidence="12">
    <location>
        <begin position="58"/>
        <end position="360"/>
    </location>
</feature>
<sequence length="361" mass="38095">MPLLSRLYDDLLRPALYSVSGGDAEQVHARTLRLMALAERRPELLAPLRSRLATDAPVEVGGVRFGNRVGLAAGMDKDGRALSVWPALGFGFVEVGTVTRHPQPGNDRPRLFTLPKSDAVINRMGFNNAGADALADRLDAHRPAGTLGISIGKSKVTPLGKAVEDYRYSFGRLARHADYVAINVSSPNTPGLRELQDKGALREILSALRSDSAAVGREAGRDLGHEAHDAAHAVPIWVKVAPDLTEPALAELLAVCLDVGVAGIIATNTTLSRSGLDQTELSYAAQPGGLSGAPLRARAVEVVRFVHDETVGALPIIGVGGLRSADDALAMRDAGASLVQVYTAFALHGPMVVRELARALA</sequence>
<evidence type="ECO:0000256" key="10">
    <source>
        <dbReference type="ARBA" id="ARBA00048639"/>
    </source>
</evidence>
<dbReference type="RefSeq" id="WP_239265232.1">
    <property type="nucleotide sequence ID" value="NZ_JAKRCV010000047.1"/>
</dbReference>
<comment type="pathway">
    <text evidence="3 11">Pyrimidine metabolism; UMP biosynthesis via de novo pathway; orotate from (S)-dihydroorotate (quinone route): step 1/1.</text>
</comment>
<feature type="binding site" evidence="11">
    <location>
        <position position="188"/>
    </location>
    <ligand>
        <name>substrate</name>
    </ligand>
</feature>
<protein>
    <recommendedName>
        <fullName evidence="11">Dihydroorotate dehydrogenase (quinone)</fullName>
        <ecNumber evidence="11">1.3.5.2</ecNumber>
    </recommendedName>
    <alternativeName>
        <fullName evidence="11">DHOdehase</fullName>
        <shortName evidence="11">DHOD</shortName>
        <shortName evidence="11">DHODase</shortName>
    </alternativeName>
    <alternativeName>
        <fullName evidence="11">Dihydroorotate oxidase</fullName>
    </alternativeName>
</protein>
<evidence type="ECO:0000256" key="9">
    <source>
        <dbReference type="ARBA" id="ARBA00023136"/>
    </source>
</evidence>
<keyword evidence="11" id="KW-1003">Cell membrane</keyword>
<dbReference type="InterPro" id="IPR005720">
    <property type="entry name" value="Dihydroorotate_DH_cat"/>
</dbReference>
<organism evidence="13 14">
    <name type="scientific">Arsenicicoccus bolidensis</name>
    <dbReference type="NCBI Taxonomy" id="229480"/>
    <lineage>
        <taxon>Bacteria</taxon>
        <taxon>Bacillati</taxon>
        <taxon>Actinomycetota</taxon>
        <taxon>Actinomycetes</taxon>
        <taxon>Micrococcales</taxon>
        <taxon>Intrasporangiaceae</taxon>
        <taxon>Arsenicicoccus</taxon>
    </lineage>
</organism>
<evidence type="ECO:0000256" key="5">
    <source>
        <dbReference type="ARBA" id="ARBA00022630"/>
    </source>
</evidence>
<feature type="binding site" evidence="11">
    <location>
        <position position="97"/>
    </location>
    <ligand>
        <name>FMN</name>
        <dbReference type="ChEBI" id="CHEBI:58210"/>
    </ligand>
</feature>
<keyword evidence="9 11" id="KW-0472">Membrane</keyword>
<dbReference type="CDD" id="cd04738">
    <property type="entry name" value="DHOD_2_like"/>
    <property type="match status" value="1"/>
</dbReference>
<dbReference type="PROSITE" id="PS00911">
    <property type="entry name" value="DHODEHASE_1"/>
    <property type="match status" value="1"/>
</dbReference>
<evidence type="ECO:0000256" key="11">
    <source>
        <dbReference type="HAMAP-Rule" id="MF_00225"/>
    </source>
</evidence>
<feature type="binding site" evidence="11">
    <location>
        <position position="267"/>
    </location>
    <ligand>
        <name>FMN</name>
        <dbReference type="ChEBI" id="CHEBI:58210"/>
    </ligand>
</feature>
<feature type="binding site" evidence="11">
    <location>
        <position position="183"/>
    </location>
    <ligand>
        <name>FMN</name>
        <dbReference type="ChEBI" id="CHEBI:58210"/>
    </ligand>
</feature>
<comment type="subcellular location">
    <subcellularLocation>
        <location evidence="11">Cell membrane</location>
        <topology evidence="11">Peripheral membrane protein</topology>
    </subcellularLocation>
    <subcellularLocation>
        <location evidence="2">Membrane</location>
    </subcellularLocation>
</comment>
<comment type="caution">
    <text evidence="13">The sequence shown here is derived from an EMBL/GenBank/DDBJ whole genome shotgun (WGS) entry which is preliminary data.</text>
</comment>
<dbReference type="EMBL" id="JAKRCV010000047">
    <property type="protein sequence ID" value="MCG7322815.1"/>
    <property type="molecule type" value="Genomic_DNA"/>
</dbReference>
<feature type="binding site" evidence="11">
    <location>
        <position position="321"/>
    </location>
    <ligand>
        <name>FMN</name>
        <dbReference type="ChEBI" id="CHEBI:58210"/>
    </ligand>
</feature>
<evidence type="ECO:0000256" key="1">
    <source>
        <dbReference type="ARBA" id="ARBA00003125"/>
    </source>
</evidence>
<dbReference type="PANTHER" id="PTHR48109">
    <property type="entry name" value="DIHYDROOROTATE DEHYDROGENASE (QUINONE), MITOCHONDRIAL-RELATED"/>
    <property type="match status" value="1"/>
</dbReference>
<keyword evidence="6 11" id="KW-0288">FMN</keyword>
<proteinExistence type="inferred from homology"/>
<dbReference type="InterPro" id="IPR005719">
    <property type="entry name" value="Dihydroorotate_DH_2"/>
</dbReference>
<keyword evidence="7 11" id="KW-0665">Pyrimidine biosynthesis</keyword>
<dbReference type="InterPro" id="IPR050074">
    <property type="entry name" value="DHO_dehydrogenase"/>
</dbReference>
<dbReference type="Pfam" id="PF01180">
    <property type="entry name" value="DHO_dh"/>
    <property type="match status" value="1"/>
</dbReference>
<dbReference type="PANTHER" id="PTHR48109:SF4">
    <property type="entry name" value="DIHYDROOROTATE DEHYDROGENASE (QUINONE), MITOCHONDRIAL"/>
    <property type="match status" value="1"/>
</dbReference>
<dbReference type="HAMAP" id="MF_00225">
    <property type="entry name" value="DHO_dh_type2"/>
    <property type="match status" value="1"/>
</dbReference>
<evidence type="ECO:0000256" key="3">
    <source>
        <dbReference type="ARBA" id="ARBA00005161"/>
    </source>
</evidence>
<comment type="cofactor">
    <cofactor evidence="11">
        <name>FMN</name>
        <dbReference type="ChEBI" id="CHEBI:58210"/>
    </cofactor>
    <text evidence="11">Binds 1 FMN per subunit.</text>
</comment>
<dbReference type="Gene3D" id="3.20.20.70">
    <property type="entry name" value="Aldolase class I"/>
    <property type="match status" value="1"/>
</dbReference>
<evidence type="ECO:0000256" key="6">
    <source>
        <dbReference type="ARBA" id="ARBA00022643"/>
    </source>
</evidence>
<feature type="binding site" evidence="11">
    <location>
        <position position="150"/>
    </location>
    <ligand>
        <name>FMN</name>
        <dbReference type="ChEBI" id="CHEBI:58210"/>
    </ligand>
</feature>
<reference evidence="13 14" key="1">
    <citation type="submission" date="2022-02" db="EMBL/GenBank/DDBJ databases">
        <title>Uncovering new skin microbiome diversity through culturing and metagenomics.</title>
        <authorList>
            <person name="Conlan S."/>
            <person name="Deming C."/>
            <person name="Nisc Comparative Sequencing Program N."/>
            <person name="Segre J.A."/>
        </authorList>
    </citation>
    <scope>NUCLEOTIDE SEQUENCE [LARGE SCALE GENOMIC DNA]</scope>
    <source>
        <strain evidence="13 14">ACRQZ</strain>
    </source>
</reference>
<comment type="subunit">
    <text evidence="11">Monomer.</text>
</comment>
<comment type="function">
    <text evidence="1 11">Catalyzes the conversion of dihydroorotate to orotate with quinone as electron acceptor.</text>
</comment>
<accession>A0ABS9Q4L6</accession>
<feature type="binding site" evidence="11">
    <location>
        <position position="239"/>
    </location>
    <ligand>
        <name>FMN</name>
        <dbReference type="ChEBI" id="CHEBI:58210"/>
    </ligand>
</feature>
<feature type="binding site" evidence="11">
    <location>
        <begin position="342"/>
        <end position="343"/>
    </location>
    <ligand>
        <name>FMN</name>
        <dbReference type="ChEBI" id="CHEBI:58210"/>
    </ligand>
</feature>
<dbReference type="GO" id="GO:0106430">
    <property type="term" value="F:dihydroorotate dehydrogenase (quinone) activity"/>
    <property type="evidence" value="ECO:0007669"/>
    <property type="project" value="UniProtKB-EC"/>
</dbReference>
<evidence type="ECO:0000256" key="2">
    <source>
        <dbReference type="ARBA" id="ARBA00004370"/>
    </source>
</evidence>
<evidence type="ECO:0000256" key="8">
    <source>
        <dbReference type="ARBA" id="ARBA00023002"/>
    </source>
</evidence>
<feature type="binding site" evidence="11">
    <location>
        <begin position="122"/>
        <end position="126"/>
    </location>
    <ligand>
        <name>substrate</name>
    </ligand>
</feature>
<keyword evidence="8 11" id="KW-0560">Oxidoreductase</keyword>
<feature type="binding site" evidence="11">
    <location>
        <position position="183"/>
    </location>
    <ligand>
        <name>substrate</name>
    </ligand>
</feature>
<dbReference type="EC" id="1.3.5.2" evidence="11"/>
<comment type="catalytic activity">
    <reaction evidence="10 11">
        <text>(S)-dihydroorotate + a quinone = orotate + a quinol</text>
        <dbReference type="Rhea" id="RHEA:30187"/>
        <dbReference type="ChEBI" id="CHEBI:24646"/>
        <dbReference type="ChEBI" id="CHEBI:30839"/>
        <dbReference type="ChEBI" id="CHEBI:30864"/>
        <dbReference type="ChEBI" id="CHEBI:132124"/>
        <dbReference type="EC" id="1.3.5.2"/>
    </reaction>
</comment>
<keyword evidence="5 11" id="KW-0285">Flavoprotein</keyword>
<evidence type="ECO:0000313" key="14">
    <source>
        <dbReference type="Proteomes" id="UP001521931"/>
    </source>
</evidence>
<dbReference type="NCBIfam" id="NF003652">
    <property type="entry name" value="PRK05286.2-5"/>
    <property type="match status" value="1"/>
</dbReference>
<feature type="active site" description="Nucleophile" evidence="11">
    <location>
        <position position="186"/>
    </location>
</feature>
<feature type="binding site" evidence="11">
    <location>
        <position position="292"/>
    </location>
    <ligand>
        <name>FMN</name>
        <dbReference type="ChEBI" id="CHEBI:58210"/>
    </ligand>
</feature>
<feature type="binding site" evidence="11">
    <location>
        <begin position="73"/>
        <end position="77"/>
    </location>
    <ligand>
        <name>FMN</name>
        <dbReference type="ChEBI" id="CHEBI:58210"/>
    </ligand>
</feature>
<dbReference type="NCBIfam" id="TIGR01036">
    <property type="entry name" value="pyrD_sub2"/>
    <property type="match status" value="1"/>
</dbReference>
<feature type="binding site" evidence="11">
    <location>
        <position position="77"/>
    </location>
    <ligand>
        <name>substrate</name>
    </ligand>
</feature>
<dbReference type="SUPFAM" id="SSF51395">
    <property type="entry name" value="FMN-linked oxidoreductases"/>
    <property type="match status" value="1"/>
</dbReference>
<gene>
    <name evidence="11" type="primary">pyrD</name>
    <name evidence="13" type="ORF">MHL29_13100</name>
</gene>
<dbReference type="InterPro" id="IPR013785">
    <property type="entry name" value="Aldolase_TIM"/>
</dbReference>